<keyword evidence="6 9" id="KW-0823">Tryptophan catabolism</keyword>
<evidence type="ECO:0000256" key="2">
    <source>
        <dbReference type="ARBA" id="ARBA00004662"/>
    </source>
</evidence>
<dbReference type="InterPro" id="IPR015421">
    <property type="entry name" value="PyrdxlP-dep_Trfase_major"/>
</dbReference>
<comment type="pathway">
    <text evidence="2 9">Amino-acid degradation; L-tryptophan degradation via pyruvate pathway; indole and pyruvate from L-tryptophan: step 1/1.</text>
</comment>
<proteinExistence type="inferred from homology"/>
<organism evidence="12 13">
    <name type="scientific">Photobacterium sanctipauli</name>
    <dbReference type="NCBI Taxonomy" id="1342794"/>
    <lineage>
        <taxon>Bacteria</taxon>
        <taxon>Pseudomonadati</taxon>
        <taxon>Pseudomonadota</taxon>
        <taxon>Gammaproteobacteria</taxon>
        <taxon>Vibrionales</taxon>
        <taxon>Vibrionaceae</taxon>
        <taxon>Photobacterium</taxon>
    </lineage>
</organism>
<name>A0A2T3NX04_9GAMM</name>
<dbReference type="InterPro" id="IPR011166">
    <property type="entry name" value="Beta-eliminating_lyase"/>
</dbReference>
<dbReference type="CDD" id="cd00617">
    <property type="entry name" value="Tnase_like"/>
    <property type="match status" value="1"/>
</dbReference>
<dbReference type="PROSITE" id="PS00853">
    <property type="entry name" value="BETA_ELIM_LYASE"/>
    <property type="match status" value="1"/>
</dbReference>
<comment type="caution">
    <text evidence="12">The sequence shown here is derived from an EMBL/GenBank/DDBJ whole genome shotgun (WGS) entry which is preliminary data.</text>
</comment>
<dbReference type="Proteomes" id="UP000241771">
    <property type="component" value="Unassembled WGS sequence"/>
</dbReference>
<comment type="cofactor">
    <cofactor evidence="1 9 10">
        <name>pyridoxal 5'-phosphate</name>
        <dbReference type="ChEBI" id="CHEBI:597326"/>
    </cofactor>
</comment>
<dbReference type="UniPathway" id="UPA00332">
    <property type="reaction ID" value="UER00452"/>
</dbReference>
<feature type="modified residue" description="N6-(pyridoxal phosphate)lysine" evidence="9 10">
    <location>
        <position position="265"/>
    </location>
</feature>
<feature type="domain" description="Aromatic amino acid beta-eliminating lyase/threonine aldolase" evidence="11">
    <location>
        <begin position="46"/>
        <end position="431"/>
    </location>
</feature>
<evidence type="ECO:0000259" key="11">
    <source>
        <dbReference type="Pfam" id="PF01212"/>
    </source>
</evidence>
<dbReference type="PANTHER" id="PTHR32325:SF4">
    <property type="entry name" value="TRYPTOPHANASE"/>
    <property type="match status" value="1"/>
</dbReference>
<dbReference type="Pfam" id="PF01212">
    <property type="entry name" value="Beta_elim_lyase"/>
    <property type="match status" value="1"/>
</dbReference>
<evidence type="ECO:0000256" key="7">
    <source>
        <dbReference type="ARBA" id="ARBA00023239"/>
    </source>
</evidence>
<evidence type="ECO:0000256" key="4">
    <source>
        <dbReference type="ARBA" id="ARBA00011881"/>
    </source>
</evidence>
<dbReference type="GO" id="GO:0009034">
    <property type="term" value="F:tryptophanase activity"/>
    <property type="evidence" value="ECO:0007669"/>
    <property type="project" value="UniProtKB-UniRule"/>
</dbReference>
<gene>
    <name evidence="9 12" type="primary">tnaA</name>
    <name evidence="12" type="ORF">C9I98_08225</name>
</gene>
<dbReference type="SUPFAM" id="SSF53383">
    <property type="entry name" value="PLP-dependent transferases"/>
    <property type="match status" value="1"/>
</dbReference>
<dbReference type="EC" id="4.1.99.1" evidence="9"/>
<dbReference type="InterPro" id="IPR015424">
    <property type="entry name" value="PyrdxlP-dep_Trfase"/>
</dbReference>
<dbReference type="NCBIfam" id="NF009709">
    <property type="entry name" value="PRK13238.1"/>
    <property type="match status" value="1"/>
</dbReference>
<reference evidence="12 13" key="1">
    <citation type="submission" date="2018-01" db="EMBL/GenBank/DDBJ databases">
        <title>Whole genome sequencing of Histamine producing bacteria.</title>
        <authorList>
            <person name="Butler K."/>
        </authorList>
    </citation>
    <scope>NUCLEOTIDE SEQUENCE [LARGE SCALE GENOMIC DNA]</scope>
    <source>
        <strain evidence="12 13">DSM 100436</strain>
    </source>
</reference>
<comment type="subunit">
    <text evidence="4 9">Homotetramer.</text>
</comment>
<dbReference type="Gene3D" id="3.90.1150.10">
    <property type="entry name" value="Aspartate Aminotransferase, domain 1"/>
    <property type="match status" value="1"/>
</dbReference>
<evidence type="ECO:0000313" key="12">
    <source>
        <dbReference type="EMBL" id="PSW20814.1"/>
    </source>
</evidence>
<keyword evidence="5 9" id="KW-0663">Pyridoxal phosphate</keyword>
<dbReference type="InterPro" id="IPR001597">
    <property type="entry name" value="ArAA_b-elim_lyase/Thr_aldolase"/>
</dbReference>
<dbReference type="Gene3D" id="3.40.640.10">
    <property type="entry name" value="Type I PLP-dependent aspartate aminotransferase-like (Major domain)"/>
    <property type="match status" value="1"/>
</dbReference>
<evidence type="ECO:0000256" key="5">
    <source>
        <dbReference type="ARBA" id="ARBA00022898"/>
    </source>
</evidence>
<evidence type="ECO:0000256" key="6">
    <source>
        <dbReference type="ARBA" id="ARBA00023079"/>
    </source>
</evidence>
<evidence type="ECO:0000256" key="1">
    <source>
        <dbReference type="ARBA" id="ARBA00001933"/>
    </source>
</evidence>
<evidence type="ECO:0000256" key="9">
    <source>
        <dbReference type="HAMAP-Rule" id="MF_00544"/>
    </source>
</evidence>
<dbReference type="EMBL" id="PYMA01000003">
    <property type="protein sequence ID" value="PSW20814.1"/>
    <property type="molecule type" value="Genomic_DNA"/>
</dbReference>
<evidence type="ECO:0000313" key="13">
    <source>
        <dbReference type="Proteomes" id="UP000241771"/>
    </source>
</evidence>
<comment type="catalytic activity">
    <reaction evidence="8 9">
        <text>L-tryptophan + H2O = indole + pyruvate + NH4(+)</text>
        <dbReference type="Rhea" id="RHEA:19553"/>
        <dbReference type="ChEBI" id="CHEBI:15361"/>
        <dbReference type="ChEBI" id="CHEBI:15377"/>
        <dbReference type="ChEBI" id="CHEBI:16881"/>
        <dbReference type="ChEBI" id="CHEBI:28938"/>
        <dbReference type="ChEBI" id="CHEBI:57912"/>
        <dbReference type="EC" id="4.1.99.1"/>
    </reaction>
</comment>
<dbReference type="PIRSF" id="PIRSF001386">
    <property type="entry name" value="Trpase"/>
    <property type="match status" value="1"/>
</dbReference>
<dbReference type="AlphaFoldDB" id="A0A2T3NX04"/>
<dbReference type="PANTHER" id="PTHR32325">
    <property type="entry name" value="BETA-ELIMINATING LYASE-LIKE PROTEIN-RELATED"/>
    <property type="match status" value="1"/>
</dbReference>
<keyword evidence="13" id="KW-1185">Reference proteome</keyword>
<keyword evidence="7 9" id="KW-0456">Lyase</keyword>
<protein>
    <recommendedName>
        <fullName evidence="9">Tryptophanase</fullName>
        <ecNumber evidence="9">4.1.99.1</ecNumber>
    </recommendedName>
    <alternativeName>
        <fullName evidence="9">L-tryptophan indole-lyase</fullName>
        <shortName evidence="9">TNase</shortName>
    </alternativeName>
</protein>
<dbReference type="HAMAP" id="MF_00544">
    <property type="entry name" value="Tryptophanase"/>
    <property type="match status" value="1"/>
</dbReference>
<accession>A0A2T3NX04</accession>
<evidence type="ECO:0000256" key="10">
    <source>
        <dbReference type="PIRSR" id="PIRSR611166-50"/>
    </source>
</evidence>
<dbReference type="RefSeq" id="WP_107271838.1">
    <property type="nucleotide sequence ID" value="NZ_PYMA01000003.1"/>
</dbReference>
<evidence type="ECO:0000256" key="8">
    <source>
        <dbReference type="ARBA" id="ARBA00047962"/>
    </source>
</evidence>
<dbReference type="InterPro" id="IPR015422">
    <property type="entry name" value="PyrdxlP-dep_Trfase_small"/>
</dbReference>
<sequence>MKRIPEPFRIKMVEPIRMTDENDRRQALEEAGYNPFMLRSEDVYIDLLTDSGTGAMSDKQWAGLMLGDESYAGSRNYFNLCDAVKHFFDYNLTIPAHQGRGAEQILFPCLIDRMRNVRGGSEAVFLSNFHFDTTAGHIEMSGGKAVNLLTERAFHTTTYDDWKGNFDIEKLAAAIEQHGSTNIAAIITTVTCNSSGGQPVSMENMRQVYELAQQNDIPVVIDSARYCENAYFIKQREPGYADKPILEIIREMYRYGDILTMSAKKDPMVNIGGLCCIRDHEELFQAVRTRCVPMEGFVTYGGMAGRDMEALARGLYEAADEDFLHYRISQVKYLGERLREGGVPIQYPTGGHAVFVDAKKILPHIPPEQFPAHALCNELYIESGVRAVEIGSLLLGRDPETGIQKPTPLELMRLTIPRRVYTNDHMDYVADALIEVCKRASTIKGLEFEYEPPVLRHFTARLKPVSS</sequence>
<evidence type="ECO:0000256" key="3">
    <source>
        <dbReference type="ARBA" id="ARBA00009721"/>
    </source>
</evidence>
<dbReference type="InterPro" id="IPR013440">
    <property type="entry name" value="TNase"/>
</dbReference>
<dbReference type="InterPro" id="IPR018176">
    <property type="entry name" value="Tryptophanase_CS"/>
</dbReference>
<comment type="similarity">
    <text evidence="3 9">Belongs to the beta-eliminating lyase family.</text>
</comment>